<dbReference type="RefSeq" id="WP_068719592.1">
    <property type="nucleotide sequence ID" value="NZ_LWDV01000010.1"/>
</dbReference>
<reference evidence="2" key="1">
    <citation type="submission" date="2016-07" db="EMBL/GenBank/DDBJ databases">
        <authorList>
            <person name="Florea S."/>
            <person name="Webb J.S."/>
            <person name="Jaromczyk J."/>
            <person name="Schardl C.L."/>
        </authorList>
    </citation>
    <scope>NUCLEOTIDE SEQUENCE [LARGE SCALE GENOMIC DNA]</scope>
    <source>
        <strain evidence="2">Z6</strain>
    </source>
</reference>
<evidence type="ECO:0008006" key="3">
    <source>
        <dbReference type="Google" id="ProtNLM"/>
    </source>
</evidence>
<protein>
    <recommendedName>
        <fullName evidence="3">Lipoprotein</fullName>
    </recommendedName>
</protein>
<organism evidence="1 2">
    <name type="scientific">Orenia metallireducens</name>
    <dbReference type="NCBI Taxonomy" id="1413210"/>
    <lineage>
        <taxon>Bacteria</taxon>
        <taxon>Bacillati</taxon>
        <taxon>Bacillota</taxon>
        <taxon>Clostridia</taxon>
        <taxon>Halanaerobiales</taxon>
        <taxon>Halobacteroidaceae</taxon>
        <taxon>Orenia</taxon>
    </lineage>
</organism>
<proteinExistence type="predicted"/>
<evidence type="ECO:0000313" key="1">
    <source>
        <dbReference type="EMBL" id="OCL25680.1"/>
    </source>
</evidence>
<dbReference type="PROSITE" id="PS51257">
    <property type="entry name" value="PROKAR_LIPOPROTEIN"/>
    <property type="match status" value="1"/>
</dbReference>
<gene>
    <name evidence="1" type="ORF">U472_15225</name>
</gene>
<reference evidence="1 2" key="2">
    <citation type="submission" date="2016-08" db="EMBL/GenBank/DDBJ databases">
        <title>Orenia metallireducens sp. nov. strain Z6, a Novel Metal-reducing Firmicute from the Deep Subsurface.</title>
        <authorList>
            <person name="Maxim B.I."/>
            <person name="Kenneth K."/>
            <person name="Flynn T.M."/>
            <person name="Oloughlin E.J."/>
            <person name="Locke R.A."/>
            <person name="Weber J.R."/>
            <person name="Egan S.M."/>
            <person name="Mackie R.I."/>
            <person name="Cann I.K."/>
        </authorList>
    </citation>
    <scope>NUCLEOTIDE SEQUENCE [LARGE SCALE GENOMIC DNA]</scope>
    <source>
        <strain evidence="1 2">Z6</strain>
    </source>
</reference>
<name>A0A1C0A6B0_9FIRM</name>
<keyword evidence="2" id="KW-1185">Reference proteome</keyword>
<comment type="caution">
    <text evidence="1">The sequence shown here is derived from an EMBL/GenBank/DDBJ whole genome shotgun (WGS) entry which is preliminary data.</text>
</comment>
<accession>A0A1C0A6B0</accession>
<evidence type="ECO:0000313" key="2">
    <source>
        <dbReference type="Proteomes" id="UP000093514"/>
    </source>
</evidence>
<dbReference type="AlphaFoldDB" id="A0A1C0A6B0"/>
<sequence length="194" mass="22003">MNRKSYLILISIFLLLTFLTGCLGGLSAEDKEGISKKINLWVEGIKDKDDSKVYSAMIPQGAIKSKIEYKDGSSLGNSFDNRDIYISNITSSITWLYTKAEQFEIKNIVISSGDNTVTVIADFNSKSVFINRDIIINLLEQDGYDVSLLRNDKSLQVVTMDSGKIVFKLLKIDDEWYINEFSLLDYTINYGYDK</sequence>
<dbReference type="Proteomes" id="UP000093514">
    <property type="component" value="Unassembled WGS sequence"/>
</dbReference>
<dbReference type="EMBL" id="LWDV01000010">
    <property type="protein sequence ID" value="OCL25680.1"/>
    <property type="molecule type" value="Genomic_DNA"/>
</dbReference>